<organism evidence="2 3">
    <name type="scientific">Nyssa sinensis</name>
    <dbReference type="NCBI Taxonomy" id="561372"/>
    <lineage>
        <taxon>Eukaryota</taxon>
        <taxon>Viridiplantae</taxon>
        <taxon>Streptophyta</taxon>
        <taxon>Embryophyta</taxon>
        <taxon>Tracheophyta</taxon>
        <taxon>Spermatophyta</taxon>
        <taxon>Magnoliopsida</taxon>
        <taxon>eudicotyledons</taxon>
        <taxon>Gunneridae</taxon>
        <taxon>Pentapetalae</taxon>
        <taxon>asterids</taxon>
        <taxon>Cornales</taxon>
        <taxon>Nyssaceae</taxon>
        <taxon>Nyssa</taxon>
    </lineage>
</organism>
<accession>A0A5J4ZZI5</accession>
<name>A0A5J4ZZI5_9ASTE</name>
<evidence type="ECO:0000313" key="3">
    <source>
        <dbReference type="Proteomes" id="UP000325577"/>
    </source>
</evidence>
<reference evidence="2 3" key="1">
    <citation type="submission" date="2019-09" db="EMBL/GenBank/DDBJ databases">
        <title>A chromosome-level genome assembly of the Chinese tupelo Nyssa sinensis.</title>
        <authorList>
            <person name="Yang X."/>
            <person name="Kang M."/>
            <person name="Yang Y."/>
            <person name="Xiong H."/>
            <person name="Wang M."/>
            <person name="Zhang Z."/>
            <person name="Wang Z."/>
            <person name="Wu H."/>
            <person name="Ma T."/>
            <person name="Liu J."/>
            <person name="Xi Z."/>
        </authorList>
    </citation>
    <scope>NUCLEOTIDE SEQUENCE [LARGE SCALE GENOMIC DNA]</scope>
    <source>
        <strain evidence="2">J267</strain>
        <tissue evidence="2">Leaf</tissue>
    </source>
</reference>
<feature type="region of interest" description="Disordered" evidence="1">
    <location>
        <begin position="1"/>
        <end position="30"/>
    </location>
</feature>
<feature type="region of interest" description="Disordered" evidence="1">
    <location>
        <begin position="45"/>
        <end position="65"/>
    </location>
</feature>
<keyword evidence="3" id="KW-1185">Reference proteome</keyword>
<feature type="non-terminal residue" evidence="2">
    <location>
        <position position="1"/>
    </location>
</feature>
<evidence type="ECO:0000256" key="1">
    <source>
        <dbReference type="SAM" id="MobiDB-lite"/>
    </source>
</evidence>
<dbReference type="EMBL" id="CM018047">
    <property type="protein sequence ID" value="KAA8524223.1"/>
    <property type="molecule type" value="Genomic_DNA"/>
</dbReference>
<dbReference type="Proteomes" id="UP000325577">
    <property type="component" value="Linkage Group LG4"/>
</dbReference>
<evidence type="ECO:0000313" key="2">
    <source>
        <dbReference type="EMBL" id="KAA8524223.1"/>
    </source>
</evidence>
<protein>
    <submittedName>
        <fullName evidence="2">Uncharacterized protein</fullName>
    </submittedName>
</protein>
<proteinExistence type="predicted"/>
<sequence>IELWVESKAIGDNGPSPSSSRNLMEADPTQDEAATVKKFVLSNFVPSSKTKAGGPSSSTAAPQAQ</sequence>
<dbReference type="AlphaFoldDB" id="A0A5J4ZZI5"/>
<gene>
    <name evidence="2" type="ORF">F0562_010646</name>
</gene>